<dbReference type="EMBL" id="JAWWNJ010000005">
    <property type="protein sequence ID" value="KAK7055660.1"/>
    <property type="molecule type" value="Genomic_DNA"/>
</dbReference>
<proteinExistence type="predicted"/>
<protein>
    <submittedName>
        <fullName evidence="2">Uncharacterized protein</fullName>
    </submittedName>
</protein>
<keyword evidence="3" id="KW-1185">Reference proteome</keyword>
<feature type="region of interest" description="Disordered" evidence="1">
    <location>
        <begin position="91"/>
        <end position="119"/>
    </location>
</feature>
<feature type="region of interest" description="Disordered" evidence="1">
    <location>
        <begin position="299"/>
        <end position="318"/>
    </location>
</feature>
<accession>A0AAW0DWC2</accession>
<gene>
    <name evidence="2" type="ORF">R3P38DRAFT_1364332</name>
</gene>
<feature type="compositionally biased region" description="Basic residues" evidence="1">
    <location>
        <begin position="308"/>
        <end position="318"/>
    </location>
</feature>
<dbReference type="Proteomes" id="UP001362999">
    <property type="component" value="Unassembled WGS sequence"/>
</dbReference>
<organism evidence="2 3">
    <name type="scientific">Favolaschia claudopus</name>
    <dbReference type="NCBI Taxonomy" id="2862362"/>
    <lineage>
        <taxon>Eukaryota</taxon>
        <taxon>Fungi</taxon>
        <taxon>Dikarya</taxon>
        <taxon>Basidiomycota</taxon>
        <taxon>Agaricomycotina</taxon>
        <taxon>Agaricomycetes</taxon>
        <taxon>Agaricomycetidae</taxon>
        <taxon>Agaricales</taxon>
        <taxon>Marasmiineae</taxon>
        <taxon>Mycenaceae</taxon>
        <taxon>Favolaschia</taxon>
    </lineage>
</organism>
<evidence type="ECO:0000313" key="2">
    <source>
        <dbReference type="EMBL" id="KAK7055660.1"/>
    </source>
</evidence>
<name>A0AAW0DWC2_9AGAR</name>
<dbReference type="AlphaFoldDB" id="A0AAW0DWC2"/>
<evidence type="ECO:0000313" key="3">
    <source>
        <dbReference type="Proteomes" id="UP001362999"/>
    </source>
</evidence>
<reference evidence="2 3" key="1">
    <citation type="journal article" date="2024" name="J Genomics">
        <title>Draft genome sequencing and assembly of Favolaschia claudopus CIRM-BRFM 2984 isolated from oak limbs.</title>
        <authorList>
            <person name="Navarro D."/>
            <person name="Drula E."/>
            <person name="Chaduli D."/>
            <person name="Cazenave R."/>
            <person name="Ahrendt S."/>
            <person name="Wang J."/>
            <person name="Lipzen A."/>
            <person name="Daum C."/>
            <person name="Barry K."/>
            <person name="Grigoriev I.V."/>
            <person name="Favel A."/>
            <person name="Rosso M.N."/>
            <person name="Martin F."/>
        </authorList>
    </citation>
    <scope>NUCLEOTIDE SEQUENCE [LARGE SCALE GENOMIC DNA]</scope>
    <source>
        <strain evidence="2 3">CIRM-BRFM 2984</strain>
    </source>
</reference>
<feature type="compositionally biased region" description="Polar residues" evidence="1">
    <location>
        <begin position="20"/>
        <end position="38"/>
    </location>
</feature>
<sequence>MFSDICVAPRMPVGHAQVRRSPSSLMDSQSTIGSTSAKYSPKPYNHAPTISIPAPTPTPTLLHLAVSRSASPTTTTKQSYINTSLVNPASGIPPAYSAHTQPEDKTAGPSVQAAESPRQPGRLETILNELTQVTKTSLLNLDSGSCGRFPLKAMLLLEKAEDPKTLVDQGKCLIDFACVSILRRHLPAHALCRGSLTQVRDVIKTTKQVHVLFGKFKKPMLGDRHKLDDVELLYALLGAMSHLEDVDVEDLLESCLRPVLLAIRSTANNLPSVHCHMLIEAGTDGTHIILLKIRAQSFGDSNEQSQRPSKRRKTSPHVWSKRRDIRARQLVQSVFSSASFGIGPFLPWPRLLRMWWDILLGPEWQRDPLETHGDAALRVVMFNLVMKVLRELNIDPSKWAMLRKAVLCSLTPHYC</sequence>
<feature type="region of interest" description="Disordered" evidence="1">
    <location>
        <begin position="17"/>
        <end position="41"/>
    </location>
</feature>
<comment type="caution">
    <text evidence="2">The sequence shown here is derived from an EMBL/GenBank/DDBJ whole genome shotgun (WGS) entry which is preliminary data.</text>
</comment>
<evidence type="ECO:0000256" key="1">
    <source>
        <dbReference type="SAM" id="MobiDB-lite"/>
    </source>
</evidence>